<organism evidence="13 14">
    <name type="scientific">Coleofasciculus chthonoplastes PCC 7420</name>
    <dbReference type="NCBI Taxonomy" id="118168"/>
    <lineage>
        <taxon>Bacteria</taxon>
        <taxon>Bacillati</taxon>
        <taxon>Cyanobacteriota</taxon>
        <taxon>Cyanophyceae</taxon>
        <taxon>Coleofasciculales</taxon>
        <taxon>Coleofasciculaceae</taxon>
        <taxon>Coleofasciculus</taxon>
    </lineage>
</organism>
<dbReference type="Pfam" id="PF00069">
    <property type="entry name" value="Pkinase"/>
    <property type="match status" value="1"/>
</dbReference>
<feature type="compositionally biased region" description="Polar residues" evidence="10">
    <location>
        <begin position="625"/>
        <end position="634"/>
    </location>
</feature>
<feature type="domain" description="Protein kinase" evidence="12">
    <location>
        <begin position="21"/>
        <end position="283"/>
    </location>
</feature>
<comment type="catalytic activity">
    <reaction evidence="8">
        <text>L-seryl-[protein] + ATP = O-phospho-L-seryl-[protein] + ADP + H(+)</text>
        <dbReference type="Rhea" id="RHEA:17989"/>
        <dbReference type="Rhea" id="RHEA-COMP:9863"/>
        <dbReference type="Rhea" id="RHEA-COMP:11604"/>
        <dbReference type="ChEBI" id="CHEBI:15378"/>
        <dbReference type="ChEBI" id="CHEBI:29999"/>
        <dbReference type="ChEBI" id="CHEBI:30616"/>
        <dbReference type="ChEBI" id="CHEBI:83421"/>
        <dbReference type="ChEBI" id="CHEBI:456216"/>
        <dbReference type="EC" id="2.7.11.1"/>
    </reaction>
</comment>
<evidence type="ECO:0000313" key="13">
    <source>
        <dbReference type="EMBL" id="EDX76610.1"/>
    </source>
</evidence>
<feature type="compositionally biased region" description="Polar residues" evidence="10">
    <location>
        <begin position="356"/>
        <end position="370"/>
    </location>
</feature>
<evidence type="ECO:0000256" key="7">
    <source>
        <dbReference type="ARBA" id="ARBA00047899"/>
    </source>
</evidence>
<dbReference type="SMART" id="SM00220">
    <property type="entry name" value="S_TKc"/>
    <property type="match status" value="1"/>
</dbReference>
<dbReference type="GO" id="GO:0004674">
    <property type="term" value="F:protein serine/threonine kinase activity"/>
    <property type="evidence" value="ECO:0007669"/>
    <property type="project" value="UniProtKB-KW"/>
</dbReference>
<evidence type="ECO:0000256" key="4">
    <source>
        <dbReference type="ARBA" id="ARBA00022741"/>
    </source>
</evidence>
<keyword evidence="2" id="KW-0723">Serine/threonine-protein kinase</keyword>
<keyword evidence="6 9" id="KW-0067">ATP-binding</keyword>
<evidence type="ECO:0000256" key="1">
    <source>
        <dbReference type="ARBA" id="ARBA00012513"/>
    </source>
</evidence>
<dbReference type="InterPro" id="IPR031975">
    <property type="entry name" value="Pilin_GH"/>
</dbReference>
<keyword evidence="4 9" id="KW-0547">Nucleotide-binding</keyword>
<feature type="transmembrane region" description="Helical" evidence="11">
    <location>
        <begin position="431"/>
        <end position="451"/>
    </location>
</feature>
<proteinExistence type="predicted"/>
<evidence type="ECO:0000256" key="8">
    <source>
        <dbReference type="ARBA" id="ARBA00048679"/>
    </source>
</evidence>
<dbReference type="HOGENOM" id="CLU_000288_135_5_3"/>
<evidence type="ECO:0000256" key="11">
    <source>
        <dbReference type="SAM" id="Phobius"/>
    </source>
</evidence>
<dbReference type="PANTHER" id="PTHR24363">
    <property type="entry name" value="SERINE/THREONINE PROTEIN KINASE"/>
    <property type="match status" value="1"/>
</dbReference>
<keyword evidence="5 13" id="KW-0418">Kinase</keyword>
<dbReference type="PROSITE" id="PS00107">
    <property type="entry name" value="PROTEIN_KINASE_ATP"/>
    <property type="match status" value="1"/>
</dbReference>
<protein>
    <recommendedName>
        <fullName evidence="1">non-specific serine/threonine protein kinase</fullName>
        <ecNumber evidence="1">2.7.11.1</ecNumber>
    </recommendedName>
</protein>
<feature type="region of interest" description="Disordered" evidence="10">
    <location>
        <begin position="593"/>
        <end position="634"/>
    </location>
</feature>
<feature type="region of interest" description="Disordered" evidence="10">
    <location>
        <begin position="295"/>
        <end position="370"/>
    </location>
</feature>
<keyword evidence="11" id="KW-1133">Transmembrane helix</keyword>
<sequence length="634" mass="69716">MAYADNLDKTLMTDLILSGRYRVIRQLGAGGFGTTFLSEDQQLPGHPWCVVKQLKPKTTDPAMLQTARRLFNTEAEVLYKLGNHEQIPRLFAHFEENQEFYLVQEFIEGDSLSKLLPQGKPLKEAIVIRLLQEILMILEFVHQHQVIHRDLKPANIIKRKSDNKIVLIDFGAVKQISTQPVETHEPTALTIAIGSAGYMPNEQLAGKPRFSSDIYAVGMIGLQALTGSHPKQLPQDPETSEFSWRNQLNISPGLGYVIDKMVRYDFRQRYPSVTAVLADLNNLSHYNSGIITFPAGKGNLGQRGKTPASKLTDMPTRMLKKTSGATGQSGMRNSAQSLTGTGENSAATSRKHPRNSAVNNPTSETNLDNQDATAQWDYAPDAPTQIIKDESEASPRRAVASKSNPSKSFSPAKKPIQSNWFNLLNGKKAKWIAAVGLLIVGVAVTPFYVYWQQRPFSNQVSSPSTDTANDSESTVSENQNTAKSTLSPNEPQPILPTHTILTPSPLPPIDLAGELEAKSFINSVNKSQQIFYLQHEKFASSFEELAIPLQSQPESYQYQIVSANQQEALVTAQAKKPDLRSYTGAVFVTGESTSDQICQTNQPSKTPPSQPEVVENTIQCPAGSSPPSEASNQS</sequence>
<dbReference type="Gene3D" id="1.10.510.10">
    <property type="entry name" value="Transferase(Phosphotransferase) domain 1"/>
    <property type="match status" value="1"/>
</dbReference>
<dbReference type="AlphaFoldDB" id="B4VNK9"/>
<name>B4VNK9_9CYAN</name>
<feature type="compositionally biased region" description="Polar residues" evidence="10">
    <location>
        <begin position="323"/>
        <end position="348"/>
    </location>
</feature>
<dbReference type="InterPro" id="IPR000719">
    <property type="entry name" value="Prot_kinase_dom"/>
</dbReference>
<evidence type="ECO:0000256" key="6">
    <source>
        <dbReference type="ARBA" id="ARBA00022840"/>
    </source>
</evidence>
<evidence type="ECO:0000259" key="12">
    <source>
        <dbReference type="PROSITE" id="PS50011"/>
    </source>
</evidence>
<keyword evidence="3" id="KW-0808">Transferase</keyword>
<dbReference type="PANTHER" id="PTHR24363:SF0">
    <property type="entry name" value="SERINE_THREONINE KINASE LIKE DOMAIN CONTAINING 1"/>
    <property type="match status" value="1"/>
</dbReference>
<feature type="compositionally biased region" description="Polar residues" evidence="10">
    <location>
        <begin position="593"/>
        <end position="604"/>
    </location>
</feature>
<keyword evidence="14" id="KW-1185">Reference proteome</keyword>
<dbReference type="InterPro" id="IPR011009">
    <property type="entry name" value="Kinase-like_dom_sf"/>
</dbReference>
<evidence type="ECO:0000256" key="2">
    <source>
        <dbReference type="ARBA" id="ARBA00022527"/>
    </source>
</evidence>
<feature type="compositionally biased region" description="Polar residues" evidence="10">
    <location>
        <begin position="458"/>
        <end position="489"/>
    </location>
</feature>
<evidence type="ECO:0000256" key="10">
    <source>
        <dbReference type="SAM" id="MobiDB-lite"/>
    </source>
</evidence>
<feature type="binding site" evidence="9">
    <location>
        <position position="52"/>
    </location>
    <ligand>
        <name>ATP</name>
        <dbReference type="ChEBI" id="CHEBI:30616"/>
    </ligand>
</feature>
<dbReference type="PROSITE" id="PS50011">
    <property type="entry name" value="PROTEIN_KINASE_DOM"/>
    <property type="match status" value="1"/>
</dbReference>
<dbReference type="eggNOG" id="COG0515">
    <property type="taxonomic scope" value="Bacteria"/>
</dbReference>
<gene>
    <name evidence="13" type="ORF">MC7420_4866</name>
</gene>
<comment type="catalytic activity">
    <reaction evidence="7">
        <text>L-threonyl-[protein] + ATP = O-phospho-L-threonyl-[protein] + ADP + H(+)</text>
        <dbReference type="Rhea" id="RHEA:46608"/>
        <dbReference type="Rhea" id="RHEA-COMP:11060"/>
        <dbReference type="Rhea" id="RHEA-COMP:11605"/>
        <dbReference type="ChEBI" id="CHEBI:15378"/>
        <dbReference type="ChEBI" id="CHEBI:30013"/>
        <dbReference type="ChEBI" id="CHEBI:30616"/>
        <dbReference type="ChEBI" id="CHEBI:61977"/>
        <dbReference type="ChEBI" id="CHEBI:456216"/>
        <dbReference type="EC" id="2.7.11.1"/>
    </reaction>
</comment>
<keyword evidence="11" id="KW-0472">Membrane</keyword>
<dbReference type="CDD" id="cd14014">
    <property type="entry name" value="STKc_PknB_like"/>
    <property type="match status" value="1"/>
</dbReference>
<feature type="region of interest" description="Disordered" evidence="10">
    <location>
        <begin position="388"/>
        <end position="414"/>
    </location>
</feature>
<dbReference type="EC" id="2.7.11.1" evidence="1"/>
<dbReference type="Gene3D" id="3.30.200.20">
    <property type="entry name" value="Phosphorylase Kinase, domain 1"/>
    <property type="match status" value="1"/>
</dbReference>
<reference evidence="13 14" key="1">
    <citation type="submission" date="2008-07" db="EMBL/GenBank/DDBJ databases">
        <authorList>
            <person name="Tandeau de Marsac N."/>
            <person name="Ferriera S."/>
            <person name="Johnson J."/>
            <person name="Kravitz S."/>
            <person name="Beeson K."/>
            <person name="Sutton G."/>
            <person name="Rogers Y.-H."/>
            <person name="Friedman R."/>
            <person name="Frazier M."/>
            <person name="Venter J.C."/>
        </authorList>
    </citation>
    <scope>NUCLEOTIDE SEQUENCE [LARGE SCALE GENOMIC DNA]</scope>
    <source>
        <strain evidence="13 14">PCC 7420</strain>
    </source>
</reference>
<dbReference type="SUPFAM" id="SSF56112">
    <property type="entry name" value="Protein kinase-like (PK-like)"/>
    <property type="match status" value="1"/>
</dbReference>
<evidence type="ECO:0000313" key="14">
    <source>
        <dbReference type="Proteomes" id="UP000003835"/>
    </source>
</evidence>
<evidence type="ECO:0000256" key="9">
    <source>
        <dbReference type="PROSITE-ProRule" id="PRU10141"/>
    </source>
</evidence>
<dbReference type="InterPro" id="IPR017441">
    <property type="entry name" value="Protein_kinase_ATP_BS"/>
</dbReference>
<accession>B4VNK9</accession>
<evidence type="ECO:0000256" key="5">
    <source>
        <dbReference type="ARBA" id="ARBA00022777"/>
    </source>
</evidence>
<dbReference type="EMBL" id="DS989846">
    <property type="protein sequence ID" value="EDX76610.1"/>
    <property type="molecule type" value="Genomic_DNA"/>
</dbReference>
<feature type="region of interest" description="Disordered" evidence="10">
    <location>
        <begin position="458"/>
        <end position="500"/>
    </location>
</feature>
<keyword evidence="11" id="KW-0812">Transmembrane</keyword>
<dbReference type="Pfam" id="PF16734">
    <property type="entry name" value="Pilin_GH"/>
    <property type="match status" value="1"/>
</dbReference>
<dbReference type="Proteomes" id="UP000003835">
    <property type="component" value="Unassembled WGS sequence"/>
</dbReference>
<dbReference type="STRING" id="118168.MC7420_4866"/>
<dbReference type="GO" id="GO:0005524">
    <property type="term" value="F:ATP binding"/>
    <property type="evidence" value="ECO:0007669"/>
    <property type="project" value="UniProtKB-UniRule"/>
</dbReference>
<evidence type="ECO:0000256" key="3">
    <source>
        <dbReference type="ARBA" id="ARBA00022679"/>
    </source>
</evidence>